<dbReference type="EMBL" id="CM007651">
    <property type="protein sequence ID" value="ONI34430.1"/>
    <property type="molecule type" value="Genomic_DNA"/>
</dbReference>
<feature type="coiled-coil region" evidence="2">
    <location>
        <begin position="346"/>
        <end position="421"/>
    </location>
</feature>
<dbReference type="Proteomes" id="UP000006882">
    <property type="component" value="Chromosome G1"/>
</dbReference>
<organism evidence="3 4">
    <name type="scientific">Prunus persica</name>
    <name type="common">Peach</name>
    <name type="synonym">Amygdalus persica</name>
    <dbReference type="NCBI Taxonomy" id="3760"/>
    <lineage>
        <taxon>Eukaryota</taxon>
        <taxon>Viridiplantae</taxon>
        <taxon>Streptophyta</taxon>
        <taxon>Embryophyta</taxon>
        <taxon>Tracheophyta</taxon>
        <taxon>Spermatophyta</taxon>
        <taxon>Magnoliopsida</taxon>
        <taxon>eudicotyledons</taxon>
        <taxon>Gunneridae</taxon>
        <taxon>Pentapetalae</taxon>
        <taxon>rosids</taxon>
        <taxon>fabids</taxon>
        <taxon>Rosales</taxon>
        <taxon>Rosaceae</taxon>
        <taxon>Amygdaloideae</taxon>
        <taxon>Amygdaleae</taxon>
        <taxon>Prunus</taxon>
    </lineage>
</organism>
<dbReference type="Gramene" id="ONI34430">
    <property type="protein sequence ID" value="ONI34430"/>
    <property type="gene ID" value="PRUPE_1G482200"/>
</dbReference>
<feature type="coiled-coil region" evidence="2">
    <location>
        <begin position="454"/>
        <end position="551"/>
    </location>
</feature>
<feature type="coiled-coil region" evidence="2">
    <location>
        <begin position="593"/>
        <end position="708"/>
    </location>
</feature>
<keyword evidence="4" id="KW-1185">Reference proteome</keyword>
<gene>
    <name evidence="3" type="ORF">PRUPE_1G482200</name>
</gene>
<dbReference type="GO" id="GO:0010581">
    <property type="term" value="P:regulation of starch biosynthetic process"/>
    <property type="evidence" value="ECO:0007669"/>
    <property type="project" value="EnsemblPlants"/>
</dbReference>
<evidence type="ECO:0000313" key="4">
    <source>
        <dbReference type="Proteomes" id="UP000006882"/>
    </source>
</evidence>
<evidence type="ECO:0000256" key="1">
    <source>
        <dbReference type="ARBA" id="ARBA00023054"/>
    </source>
</evidence>
<dbReference type="PANTHER" id="PTHR23160">
    <property type="entry name" value="SYNAPTONEMAL COMPLEX PROTEIN-RELATED"/>
    <property type="match status" value="1"/>
</dbReference>
<protein>
    <submittedName>
        <fullName evidence="3">Uncharacterized protein</fullName>
    </submittedName>
</protein>
<dbReference type="GO" id="GO:0009507">
    <property type="term" value="C:chloroplast"/>
    <property type="evidence" value="ECO:0007669"/>
    <property type="project" value="EnsemblPlants"/>
</dbReference>
<sequence>MAFSAASRSNLPTSSSQSYGKLCSLRFSRKQNKVAFLTTTKRKGSSLRIIRSVLNNRKSSISGNGASEPARILLERLFAQTQKLEEQMNRNSHHPQDIQLGFNLEILESDLHAALAALKKKEEDLQDAERTVFFEHCELHRTKEELEQREKEIAAASCRYEKIGEELKQANLGLASQARHIDDIKLRLRERDQEIAAAQSTLSLKEEELDKMRNELLLKSEEAAKTESELKSKSHLLNEANEVVNRQAVEVQGLRKSLQEKEEELEVSQMQRKLEVEKLKVAEEKLEKQTMEWLLAQEELKKLAEEASRHAGETNETLEDFRRVKKLLADVRSELVFSQKSLASSRQKMEEQEKLLETQWEELEEHKGSVMTYLTTLKDAQIEVQSERAKLKVAEAQKKELERDLSMEKELMEELQELLKKERYSLHQAINGISSLQKKLDKKNADFGKMRDLLQVKESEMVEAKLEIQHLKSEQDSLKLILDEKDLELLNARHKLEEVNNEIAELKMLLNSKEDQLIQATTMLKEKDEHVNTMQNELNDTKLKYSEAETVVGRIVELTNKLVISVKDDDSNAPRMFDDMGQDLLQQLLENPADDFRLQIKQLETELELARDSLRTKEMEVLAFQRALTIKDEELKMVLGRLDAKEKEVKKMKEEAEDANDLRKLYALAQERLGEKSIGDLAIEKLQIEAAQLEVEAATNALHKLAEMSGEFLHKASLSIEADAYTTILLPNGSDPSRSAAENDECLTEVTTEVSRISALTDQLVKEAGIVIRAGPAGQQSCSPARRS</sequence>
<accession>A0A251RF35</accession>
<evidence type="ECO:0000313" key="3">
    <source>
        <dbReference type="EMBL" id="ONI34430.1"/>
    </source>
</evidence>
<dbReference type="PANTHER" id="PTHR23160:SF19">
    <property type="entry name" value="MYOSIN HEAVY CHAIN-RELATED PROTEIN"/>
    <property type="match status" value="1"/>
</dbReference>
<dbReference type="STRING" id="3760.A0A251RF35"/>
<evidence type="ECO:0000256" key="2">
    <source>
        <dbReference type="SAM" id="Coils"/>
    </source>
</evidence>
<feature type="coiled-coil region" evidence="2">
    <location>
        <begin position="104"/>
        <end position="292"/>
    </location>
</feature>
<reference evidence="3 4" key="1">
    <citation type="journal article" date="2013" name="Nat. Genet.">
        <title>The high-quality draft genome of peach (Prunus persica) identifies unique patterns of genetic diversity, domestication and genome evolution.</title>
        <authorList>
            <consortium name="International Peach Genome Initiative"/>
            <person name="Verde I."/>
            <person name="Abbott A.G."/>
            <person name="Scalabrin S."/>
            <person name="Jung S."/>
            <person name="Shu S."/>
            <person name="Marroni F."/>
            <person name="Zhebentyayeva T."/>
            <person name="Dettori M.T."/>
            <person name="Grimwood J."/>
            <person name="Cattonaro F."/>
            <person name="Zuccolo A."/>
            <person name="Rossini L."/>
            <person name="Jenkins J."/>
            <person name="Vendramin E."/>
            <person name="Meisel L.A."/>
            <person name="Decroocq V."/>
            <person name="Sosinski B."/>
            <person name="Prochnik S."/>
            <person name="Mitros T."/>
            <person name="Policriti A."/>
            <person name="Cipriani G."/>
            <person name="Dondini L."/>
            <person name="Ficklin S."/>
            <person name="Goodstein D.M."/>
            <person name="Xuan P."/>
            <person name="Del Fabbro C."/>
            <person name="Aramini V."/>
            <person name="Copetti D."/>
            <person name="Gonzalez S."/>
            <person name="Horner D.S."/>
            <person name="Falchi R."/>
            <person name="Lucas S."/>
            <person name="Mica E."/>
            <person name="Maldonado J."/>
            <person name="Lazzari B."/>
            <person name="Bielenberg D."/>
            <person name="Pirona R."/>
            <person name="Miculan M."/>
            <person name="Barakat A."/>
            <person name="Testolin R."/>
            <person name="Stella A."/>
            <person name="Tartarini S."/>
            <person name="Tonutti P."/>
            <person name="Arus P."/>
            <person name="Orellana A."/>
            <person name="Wells C."/>
            <person name="Main D."/>
            <person name="Vizzotto G."/>
            <person name="Silva H."/>
            <person name="Salamini F."/>
            <person name="Schmutz J."/>
            <person name="Morgante M."/>
            <person name="Rokhsar D.S."/>
        </authorList>
    </citation>
    <scope>NUCLEOTIDE SEQUENCE [LARGE SCALE GENOMIC DNA]</scope>
    <source>
        <strain evidence="4">cv. Nemared</strain>
    </source>
</reference>
<dbReference type="AlphaFoldDB" id="A0A251RF35"/>
<name>A0A251RF35_PRUPE</name>
<dbReference type="GO" id="GO:0007131">
    <property type="term" value="P:reciprocal meiotic recombination"/>
    <property type="evidence" value="ECO:0000318"/>
    <property type="project" value="GO_Central"/>
</dbReference>
<keyword evidence="1 2" id="KW-0175">Coiled coil</keyword>
<dbReference type="GO" id="GO:0019252">
    <property type="term" value="P:starch biosynthetic process"/>
    <property type="evidence" value="ECO:0007669"/>
    <property type="project" value="EnsemblPlants"/>
</dbReference>
<proteinExistence type="predicted"/>